<reference evidence="6 7" key="1">
    <citation type="submission" date="2021-12" db="EMBL/GenBank/DDBJ databases">
        <title>Discovery of the Pendulisporaceae a myxobacterial family with distinct sporulation behavior and unique specialized metabolism.</title>
        <authorList>
            <person name="Garcia R."/>
            <person name="Popoff A."/>
            <person name="Bader C.D."/>
            <person name="Loehr J."/>
            <person name="Walesch S."/>
            <person name="Walt C."/>
            <person name="Boldt J."/>
            <person name="Bunk B."/>
            <person name="Haeckl F.J.F.P.J."/>
            <person name="Gunesch A.P."/>
            <person name="Birkelbach J."/>
            <person name="Nuebel U."/>
            <person name="Pietschmann T."/>
            <person name="Bach T."/>
            <person name="Mueller R."/>
        </authorList>
    </citation>
    <scope>NUCLEOTIDE SEQUENCE [LARGE SCALE GENOMIC DNA]</scope>
    <source>
        <strain evidence="6 7">MSr11954</strain>
    </source>
</reference>
<evidence type="ECO:0000256" key="4">
    <source>
        <dbReference type="ARBA" id="ARBA00023136"/>
    </source>
</evidence>
<feature type="transmembrane region" description="Helical" evidence="5">
    <location>
        <begin position="12"/>
        <end position="37"/>
    </location>
</feature>
<evidence type="ECO:0000256" key="5">
    <source>
        <dbReference type="SAM" id="Phobius"/>
    </source>
</evidence>
<protein>
    <submittedName>
        <fullName evidence="6">Rhomboid family intramembrane serine protease</fullName>
    </submittedName>
</protein>
<evidence type="ECO:0000256" key="1">
    <source>
        <dbReference type="ARBA" id="ARBA00004141"/>
    </source>
</evidence>
<gene>
    <name evidence="6" type="ORF">LZC94_36245</name>
</gene>
<dbReference type="InterPro" id="IPR035952">
    <property type="entry name" value="Rhomboid-like_sf"/>
</dbReference>
<feature type="transmembrane region" description="Helical" evidence="5">
    <location>
        <begin position="98"/>
        <end position="117"/>
    </location>
</feature>
<evidence type="ECO:0000256" key="3">
    <source>
        <dbReference type="ARBA" id="ARBA00022989"/>
    </source>
</evidence>
<keyword evidence="4 5" id="KW-0472">Membrane</keyword>
<feature type="transmembrane region" description="Helical" evidence="5">
    <location>
        <begin position="152"/>
        <end position="170"/>
    </location>
</feature>
<dbReference type="RefSeq" id="WP_394822905.1">
    <property type="nucleotide sequence ID" value="NZ_CP089984.1"/>
</dbReference>
<accession>A0ABZ2LQT6</accession>
<keyword evidence="2 5" id="KW-0812">Transmembrane</keyword>
<dbReference type="SUPFAM" id="SSF144091">
    <property type="entry name" value="Rhomboid-like"/>
    <property type="match status" value="1"/>
</dbReference>
<feature type="transmembrane region" description="Helical" evidence="5">
    <location>
        <begin position="176"/>
        <end position="196"/>
    </location>
</feature>
<keyword evidence="6" id="KW-0645">Protease</keyword>
<keyword evidence="3 5" id="KW-1133">Transmembrane helix</keyword>
<evidence type="ECO:0000256" key="2">
    <source>
        <dbReference type="ARBA" id="ARBA00022692"/>
    </source>
</evidence>
<sequence length="264" mass="29878">MERLLARLERRFGKFAIPNLTTFIVGGMAIVFVLATLDPRFIGSLTLDLQRVERGEVWRLFTYLFLPQSRSGLWVLFSMYWTWIIGSQLDSEWGAFKLNAYYLFGMLGTTAAAFISGGAQGNFYLNLSLTFAFATVFPDYEFYMFFVLRVKAKWLGIFLAALYGIRLVTGDWTERAAILASFTNYFLFFGGHLWGLSKQRNTVARQAARRTSFHSEAPRAVTGGRSCAICGAREDEDDADIRVCSCERCGGKPRNLCLVHAKNH</sequence>
<dbReference type="Gene3D" id="1.20.1540.10">
    <property type="entry name" value="Rhomboid-like"/>
    <property type="match status" value="1"/>
</dbReference>
<keyword evidence="7" id="KW-1185">Reference proteome</keyword>
<evidence type="ECO:0000313" key="7">
    <source>
        <dbReference type="Proteomes" id="UP001370348"/>
    </source>
</evidence>
<name>A0ABZ2LQT6_9BACT</name>
<organism evidence="6 7">
    <name type="scientific">Pendulispora albinea</name>
    <dbReference type="NCBI Taxonomy" id="2741071"/>
    <lineage>
        <taxon>Bacteria</taxon>
        <taxon>Pseudomonadati</taxon>
        <taxon>Myxococcota</taxon>
        <taxon>Myxococcia</taxon>
        <taxon>Myxococcales</taxon>
        <taxon>Sorangiineae</taxon>
        <taxon>Pendulisporaceae</taxon>
        <taxon>Pendulispora</taxon>
    </lineage>
</organism>
<evidence type="ECO:0000313" key="6">
    <source>
        <dbReference type="EMBL" id="WXB13283.1"/>
    </source>
</evidence>
<dbReference type="EMBL" id="CP089984">
    <property type="protein sequence ID" value="WXB13283.1"/>
    <property type="molecule type" value="Genomic_DNA"/>
</dbReference>
<comment type="subcellular location">
    <subcellularLocation>
        <location evidence="1">Membrane</location>
        <topology evidence="1">Multi-pass membrane protein</topology>
    </subcellularLocation>
</comment>
<keyword evidence="6" id="KW-0378">Hydrolase</keyword>
<dbReference type="GO" id="GO:0008233">
    <property type="term" value="F:peptidase activity"/>
    <property type="evidence" value="ECO:0007669"/>
    <property type="project" value="UniProtKB-KW"/>
</dbReference>
<feature type="transmembrane region" description="Helical" evidence="5">
    <location>
        <begin position="57"/>
        <end position="77"/>
    </location>
</feature>
<dbReference type="GO" id="GO:0006508">
    <property type="term" value="P:proteolysis"/>
    <property type="evidence" value="ECO:0007669"/>
    <property type="project" value="UniProtKB-KW"/>
</dbReference>
<proteinExistence type="predicted"/>
<dbReference type="Proteomes" id="UP001370348">
    <property type="component" value="Chromosome"/>
</dbReference>